<keyword evidence="3" id="KW-1185">Reference proteome</keyword>
<evidence type="ECO:0000256" key="1">
    <source>
        <dbReference type="SAM" id="MobiDB-lite"/>
    </source>
</evidence>
<proteinExistence type="predicted"/>
<feature type="region of interest" description="Disordered" evidence="1">
    <location>
        <begin position="1"/>
        <end position="57"/>
    </location>
</feature>
<comment type="caution">
    <text evidence="2">The sequence shown here is derived from an EMBL/GenBank/DDBJ whole genome shotgun (WGS) entry which is preliminary data.</text>
</comment>
<sequence>MTDGKKHHRKTRHQPRRTASTSKIGVAEASDITISHSSAGVHRSKGKSRSSAGRQRKKFQEALIKRIDARGPEAWGEQALLLGLGETLPPESPTITKPSTPRGQDRRKAKGKKYVDDILDPQDHIGDLLGRENRWIPNFEHRKRPAVKPPGIPFSLWMSYKHLDDFIYRYSLSQAELEAMPMLEDVHEYQDSDGRTPKPITPPGYRWDENLELIPMED</sequence>
<dbReference type="InParanoid" id="A0A7C8MNN2"/>
<dbReference type="OrthoDB" id="4694460at2759"/>
<gene>
    <name evidence="2" type="ORF">GQX73_g6033</name>
</gene>
<dbReference type="AlphaFoldDB" id="A0A7C8MNN2"/>
<feature type="compositionally biased region" description="Basic residues" evidence="1">
    <location>
        <begin position="1"/>
        <end position="16"/>
    </location>
</feature>
<dbReference type="Proteomes" id="UP000481858">
    <property type="component" value="Unassembled WGS sequence"/>
</dbReference>
<feature type="region of interest" description="Disordered" evidence="1">
    <location>
        <begin position="85"/>
        <end position="112"/>
    </location>
</feature>
<reference evidence="2 3" key="1">
    <citation type="submission" date="2019-12" db="EMBL/GenBank/DDBJ databases">
        <title>Draft genome sequence of the ascomycete Xylaria multiplex DSM 110363.</title>
        <authorList>
            <person name="Buettner E."/>
            <person name="Kellner H."/>
        </authorList>
    </citation>
    <scope>NUCLEOTIDE SEQUENCE [LARGE SCALE GENOMIC DNA]</scope>
    <source>
        <strain evidence="2 3">DSM 110363</strain>
    </source>
</reference>
<evidence type="ECO:0000313" key="3">
    <source>
        <dbReference type="Proteomes" id="UP000481858"/>
    </source>
</evidence>
<evidence type="ECO:0000313" key="2">
    <source>
        <dbReference type="EMBL" id="KAF2967530.1"/>
    </source>
</evidence>
<organism evidence="2 3">
    <name type="scientific">Xylaria multiplex</name>
    <dbReference type="NCBI Taxonomy" id="323545"/>
    <lineage>
        <taxon>Eukaryota</taxon>
        <taxon>Fungi</taxon>
        <taxon>Dikarya</taxon>
        <taxon>Ascomycota</taxon>
        <taxon>Pezizomycotina</taxon>
        <taxon>Sordariomycetes</taxon>
        <taxon>Xylariomycetidae</taxon>
        <taxon>Xylariales</taxon>
        <taxon>Xylariaceae</taxon>
        <taxon>Xylaria</taxon>
    </lineage>
</organism>
<protein>
    <submittedName>
        <fullName evidence="2">Uncharacterized protein</fullName>
    </submittedName>
</protein>
<dbReference type="EMBL" id="WUBL01000066">
    <property type="protein sequence ID" value="KAF2967530.1"/>
    <property type="molecule type" value="Genomic_DNA"/>
</dbReference>
<name>A0A7C8MNN2_9PEZI</name>
<accession>A0A7C8MNN2</accession>